<keyword evidence="10" id="KW-1185">Reference proteome</keyword>
<sequence length="592" mass="65099">MASTDNNIKREQRNNSINSRLLYTVDESPPWQITIILGFQAFLTCLGSTFGYPILISSVLCLHTDKLGLAQLMGTSFFVAGIATLLQTSIGVRLPILQSSSFAYVAPIISMLSLDKWKCVYSDKSFNQTLLPEVGSDEHREMWIPRIREINGAIMVASILQIVIGFSGILGIMMRFIGPLTIAPTITLISLALFDFVYMKSELQWWITVMTVVLVTIFSQYLRNIRIPCFTLRRSRGCRRIDLPIFNLFPIIIAIGISWIICIILTATNVFSNDPDGWGYGARTDITSDVIAKADWFRFPYPGQWGTPTVSVSGVIGMMSGVFVSIIESIGDYYACARLSEAPPPPASAVSRGIGMEGISCLVAGAIGSPGGVTSYCENIGAIGITKVGSRLVLQAGGVILILLGCFTKFSAVLVSLPDPVIGGLFIVMFGMVVSVGISNLQFVDLNSSRNLFIFGVSVFCGLCIPKWLTLPRNRGVIKTGSEGVDQIITVLLSTSMFVAGLIAFVLDNTVPGTLEERGIIKWRESKKADDDHKSPSSDLTVYNLPFIQKFLDRQKWARYVPFLPNFDRQMATYEDEEQEQIPTDSQKEESV</sequence>
<organism evidence="9 10">
    <name type="scientific">Patella caerulea</name>
    <name type="common">Rayed Mediterranean limpet</name>
    <dbReference type="NCBI Taxonomy" id="87958"/>
    <lineage>
        <taxon>Eukaryota</taxon>
        <taxon>Metazoa</taxon>
        <taxon>Spiralia</taxon>
        <taxon>Lophotrochozoa</taxon>
        <taxon>Mollusca</taxon>
        <taxon>Gastropoda</taxon>
        <taxon>Patellogastropoda</taxon>
        <taxon>Patelloidea</taxon>
        <taxon>Patellidae</taxon>
        <taxon>Patella</taxon>
    </lineage>
</organism>
<dbReference type="InterPro" id="IPR006043">
    <property type="entry name" value="NCS2"/>
</dbReference>
<evidence type="ECO:0000256" key="1">
    <source>
        <dbReference type="ARBA" id="ARBA00004141"/>
    </source>
</evidence>
<feature type="transmembrane region" description="Helical" evidence="8">
    <location>
        <begin position="392"/>
        <end position="415"/>
    </location>
</feature>
<feature type="transmembrane region" description="Helical" evidence="8">
    <location>
        <begin position="180"/>
        <end position="199"/>
    </location>
</feature>
<keyword evidence="4 8" id="KW-0812">Transmembrane</keyword>
<dbReference type="AlphaFoldDB" id="A0AAN8IXV6"/>
<comment type="caution">
    <text evidence="9">The sequence shown here is derived from an EMBL/GenBank/DDBJ whole genome shotgun (WGS) entry which is preliminary data.</text>
</comment>
<feature type="transmembrane region" description="Helical" evidence="8">
    <location>
        <begin position="150"/>
        <end position="173"/>
    </location>
</feature>
<evidence type="ECO:0000256" key="4">
    <source>
        <dbReference type="ARBA" id="ARBA00022692"/>
    </source>
</evidence>
<feature type="transmembrane region" description="Helical" evidence="8">
    <location>
        <begin position="205"/>
        <end position="222"/>
    </location>
</feature>
<feature type="transmembrane region" description="Helical" evidence="8">
    <location>
        <begin position="305"/>
        <end position="327"/>
    </location>
</feature>
<feature type="transmembrane region" description="Helical" evidence="8">
    <location>
        <begin position="452"/>
        <end position="469"/>
    </location>
</feature>
<gene>
    <name evidence="9" type="ORF">SNE40_022666</name>
</gene>
<dbReference type="EMBL" id="JAZGQO010000021">
    <property type="protein sequence ID" value="KAK6165829.1"/>
    <property type="molecule type" value="Genomic_DNA"/>
</dbReference>
<keyword evidence="5 8" id="KW-1133">Transmembrane helix</keyword>
<feature type="region of interest" description="Disordered" evidence="7">
    <location>
        <begin position="572"/>
        <end position="592"/>
    </location>
</feature>
<keyword evidence="6 8" id="KW-0472">Membrane</keyword>
<evidence type="ECO:0000313" key="10">
    <source>
        <dbReference type="Proteomes" id="UP001347796"/>
    </source>
</evidence>
<dbReference type="Proteomes" id="UP001347796">
    <property type="component" value="Unassembled WGS sequence"/>
</dbReference>
<name>A0AAN8IXV6_PATCE</name>
<dbReference type="GO" id="GO:0022857">
    <property type="term" value="F:transmembrane transporter activity"/>
    <property type="evidence" value="ECO:0007669"/>
    <property type="project" value="InterPro"/>
</dbReference>
<reference evidence="9 10" key="1">
    <citation type="submission" date="2024-01" db="EMBL/GenBank/DDBJ databases">
        <title>The genome of the rayed Mediterranean limpet Patella caerulea (Linnaeus, 1758).</title>
        <authorList>
            <person name="Anh-Thu Weber A."/>
            <person name="Halstead-Nussloch G."/>
        </authorList>
    </citation>
    <scope>NUCLEOTIDE SEQUENCE [LARGE SCALE GENOMIC DNA]</scope>
    <source>
        <strain evidence="9">AATW-2023a</strain>
        <tissue evidence="9">Whole specimen</tissue>
    </source>
</reference>
<evidence type="ECO:0000256" key="3">
    <source>
        <dbReference type="ARBA" id="ARBA00022448"/>
    </source>
</evidence>
<dbReference type="InterPro" id="IPR006042">
    <property type="entry name" value="Xan_ur_permease"/>
</dbReference>
<evidence type="ECO:0000256" key="6">
    <source>
        <dbReference type="ARBA" id="ARBA00023136"/>
    </source>
</evidence>
<dbReference type="GO" id="GO:0005886">
    <property type="term" value="C:plasma membrane"/>
    <property type="evidence" value="ECO:0007669"/>
    <property type="project" value="UniProtKB-ARBA"/>
</dbReference>
<dbReference type="PROSITE" id="PS01116">
    <property type="entry name" value="XANTH_URACIL_PERMASE"/>
    <property type="match status" value="1"/>
</dbReference>
<feature type="transmembrane region" description="Helical" evidence="8">
    <location>
        <begin position="243"/>
        <end position="267"/>
    </location>
</feature>
<keyword evidence="3" id="KW-0813">Transport</keyword>
<evidence type="ECO:0000256" key="2">
    <source>
        <dbReference type="ARBA" id="ARBA00008821"/>
    </source>
</evidence>
<dbReference type="PANTHER" id="PTHR11119">
    <property type="entry name" value="XANTHINE-URACIL / VITAMIN C PERMEASE FAMILY MEMBER"/>
    <property type="match status" value="1"/>
</dbReference>
<feature type="transmembrane region" description="Helical" evidence="8">
    <location>
        <begin position="489"/>
        <end position="507"/>
    </location>
</feature>
<evidence type="ECO:0000313" key="9">
    <source>
        <dbReference type="EMBL" id="KAK6165829.1"/>
    </source>
</evidence>
<comment type="subcellular location">
    <subcellularLocation>
        <location evidence="1">Membrane</location>
        <topology evidence="1">Multi-pass membrane protein</topology>
    </subcellularLocation>
</comment>
<dbReference type="Pfam" id="PF00860">
    <property type="entry name" value="Xan_ur_permease"/>
    <property type="match status" value="1"/>
</dbReference>
<feature type="transmembrane region" description="Helical" evidence="8">
    <location>
        <begin position="31"/>
        <end position="55"/>
    </location>
</feature>
<comment type="similarity">
    <text evidence="2">Belongs to the nucleobase:cation symporter-2 (NCS2) (TC 2.A.40) family.</text>
</comment>
<evidence type="ECO:0000256" key="5">
    <source>
        <dbReference type="ARBA" id="ARBA00022989"/>
    </source>
</evidence>
<proteinExistence type="inferred from homology"/>
<feature type="transmembrane region" description="Helical" evidence="8">
    <location>
        <begin position="421"/>
        <end position="440"/>
    </location>
</feature>
<evidence type="ECO:0000256" key="7">
    <source>
        <dbReference type="SAM" id="MobiDB-lite"/>
    </source>
</evidence>
<feature type="transmembrane region" description="Helical" evidence="8">
    <location>
        <begin position="67"/>
        <end position="86"/>
    </location>
</feature>
<accession>A0AAN8IXV6</accession>
<evidence type="ECO:0000256" key="8">
    <source>
        <dbReference type="SAM" id="Phobius"/>
    </source>
</evidence>
<protein>
    <submittedName>
        <fullName evidence="9">Uncharacterized protein</fullName>
    </submittedName>
</protein>